<accession>A0ABU3NYL8</accession>
<gene>
    <name evidence="3" type="ORF">Q4T40_11570</name>
</gene>
<feature type="domain" description="UPF0033" evidence="2">
    <location>
        <begin position="7"/>
        <end position="31"/>
    </location>
</feature>
<dbReference type="RefSeq" id="WP_413780384.1">
    <property type="nucleotide sequence ID" value="NZ_JAUOZS010000001.1"/>
</dbReference>
<organism evidence="3 4">
    <name type="scientific">Anaeroselena agilis</name>
    <dbReference type="NCBI Taxonomy" id="3063788"/>
    <lineage>
        <taxon>Bacteria</taxon>
        <taxon>Bacillati</taxon>
        <taxon>Bacillota</taxon>
        <taxon>Negativicutes</taxon>
        <taxon>Acetonemataceae</taxon>
        <taxon>Anaeroselena</taxon>
    </lineage>
</organism>
<dbReference type="PANTHER" id="PTHR33279:SF6">
    <property type="entry name" value="SULFUR CARRIER PROTEIN YEDF-RELATED"/>
    <property type="match status" value="1"/>
</dbReference>
<keyword evidence="4" id="KW-1185">Reference proteome</keyword>
<evidence type="ECO:0000256" key="1">
    <source>
        <dbReference type="ARBA" id="ARBA00008984"/>
    </source>
</evidence>
<dbReference type="CDD" id="cd00291">
    <property type="entry name" value="SirA_YedF_YeeD"/>
    <property type="match status" value="1"/>
</dbReference>
<evidence type="ECO:0000313" key="3">
    <source>
        <dbReference type="EMBL" id="MDT8901886.1"/>
    </source>
</evidence>
<proteinExistence type="inferred from homology"/>
<comment type="similarity">
    <text evidence="1">Belongs to the sulfur carrier protein TusA family.</text>
</comment>
<dbReference type="InterPro" id="IPR001455">
    <property type="entry name" value="TusA-like"/>
</dbReference>
<evidence type="ECO:0000259" key="2">
    <source>
        <dbReference type="PROSITE" id="PS01148"/>
    </source>
</evidence>
<dbReference type="Gene3D" id="3.30.110.40">
    <property type="entry name" value="TusA-like domain"/>
    <property type="match status" value="1"/>
</dbReference>
<name>A0ABU3NYL8_9FIRM</name>
<dbReference type="InterPro" id="IPR036868">
    <property type="entry name" value="TusA-like_sf"/>
</dbReference>
<reference evidence="3 4" key="1">
    <citation type="submission" date="2023-07" db="EMBL/GenBank/DDBJ databases">
        <title>The novel representative of Negativicutes class, Anaeroselena agilis gen. nov. sp. nov.</title>
        <authorList>
            <person name="Prokofeva M.I."/>
            <person name="Elcheninov A.G."/>
            <person name="Klyukina A."/>
            <person name="Kublanov I.V."/>
            <person name="Frolov E.N."/>
            <person name="Podosokorskaya O.A."/>
        </authorList>
    </citation>
    <scope>NUCLEOTIDE SEQUENCE [LARGE SCALE GENOMIC DNA]</scope>
    <source>
        <strain evidence="3 4">4137-cl</strain>
    </source>
</reference>
<evidence type="ECO:0000313" key="4">
    <source>
        <dbReference type="Proteomes" id="UP001254848"/>
    </source>
</evidence>
<dbReference type="Pfam" id="PF01206">
    <property type="entry name" value="TusA"/>
    <property type="match status" value="1"/>
</dbReference>
<dbReference type="PROSITE" id="PS01148">
    <property type="entry name" value="UPF0033"/>
    <property type="match status" value="1"/>
</dbReference>
<sequence>MMAMHYLDMLGETCPHPLLMAQAKLETMASGDCLVIESDFSRSVRNILAWADKNGHRFDVEEVEKGVWQVKIIK</sequence>
<dbReference type="EMBL" id="JAUOZS010000001">
    <property type="protein sequence ID" value="MDT8901886.1"/>
    <property type="molecule type" value="Genomic_DNA"/>
</dbReference>
<comment type="caution">
    <text evidence="3">The sequence shown here is derived from an EMBL/GenBank/DDBJ whole genome shotgun (WGS) entry which is preliminary data.</text>
</comment>
<dbReference type="Proteomes" id="UP001254848">
    <property type="component" value="Unassembled WGS sequence"/>
</dbReference>
<protein>
    <submittedName>
        <fullName evidence="3">Sulfurtransferase TusA family protein</fullName>
    </submittedName>
</protein>
<dbReference type="PANTHER" id="PTHR33279">
    <property type="entry name" value="SULFUR CARRIER PROTEIN YEDF-RELATED"/>
    <property type="match status" value="1"/>
</dbReference>
<dbReference type="SUPFAM" id="SSF64307">
    <property type="entry name" value="SirA-like"/>
    <property type="match status" value="1"/>
</dbReference>